<dbReference type="InterPro" id="IPR025338">
    <property type="entry name" value="DUF4244"/>
</dbReference>
<dbReference type="EMBL" id="JXZB01000004">
    <property type="protein sequence ID" value="KIQ62789.1"/>
    <property type="molecule type" value="Genomic_DNA"/>
</dbReference>
<comment type="caution">
    <text evidence="1">The sequence shown here is derived from an EMBL/GenBank/DDBJ whole genome shotgun (WGS) entry which is preliminary data.</text>
</comment>
<dbReference type="AlphaFoldDB" id="A0A0D0PJV4"/>
<dbReference type="Pfam" id="PF14029">
    <property type="entry name" value="DUF4244"/>
    <property type="match status" value="1"/>
</dbReference>
<evidence type="ECO:0000313" key="1">
    <source>
        <dbReference type="EMBL" id="KIQ62789.1"/>
    </source>
</evidence>
<organism evidence="1 2">
    <name type="scientific">Kitasatospora griseola</name>
    <name type="common">Streptomyces griseolosporeus</name>
    <dbReference type="NCBI Taxonomy" id="2064"/>
    <lineage>
        <taxon>Bacteria</taxon>
        <taxon>Bacillati</taxon>
        <taxon>Actinomycetota</taxon>
        <taxon>Actinomycetes</taxon>
        <taxon>Kitasatosporales</taxon>
        <taxon>Streptomycetaceae</taxon>
        <taxon>Kitasatospora</taxon>
    </lineage>
</organism>
<name>A0A0D0PJV4_KITGR</name>
<dbReference type="STRING" id="2064.TR51_28060"/>
<dbReference type="Proteomes" id="UP000032066">
    <property type="component" value="Unassembled WGS sequence"/>
</dbReference>
<dbReference type="OrthoDB" id="3748241at2"/>
<keyword evidence="2" id="KW-1185">Reference proteome</keyword>
<dbReference type="RefSeq" id="WP_043915044.1">
    <property type="nucleotide sequence ID" value="NZ_JXZB01000004.1"/>
</dbReference>
<accession>A0A0D0PJV4</accession>
<sequence>MTTLSLPVRPASAVRVARRLGDWLRHRYRTMAAGPPDAGMSTAEYAIGTVAACAFAAVLYKVVTSDTVSGALSEILDRALHAA</sequence>
<evidence type="ECO:0000313" key="2">
    <source>
        <dbReference type="Proteomes" id="UP000032066"/>
    </source>
</evidence>
<reference evidence="1 2" key="1">
    <citation type="submission" date="2015-02" db="EMBL/GenBank/DDBJ databases">
        <title>Draft genome sequence of Kitasatospora griseola MF730-N6, a bafilomycin, terpentecin and satosporin producer.</title>
        <authorList>
            <person name="Arens J.C."/>
            <person name="Haltli B."/>
            <person name="Kerr R.G."/>
        </authorList>
    </citation>
    <scope>NUCLEOTIDE SEQUENCE [LARGE SCALE GENOMIC DNA]</scope>
    <source>
        <strain evidence="1 2">MF730-N6</strain>
    </source>
</reference>
<protein>
    <submittedName>
        <fullName evidence="1">Membrane protein</fullName>
    </submittedName>
</protein>
<gene>
    <name evidence="1" type="ORF">TR51_28060</name>
</gene>
<dbReference type="PATRIC" id="fig|2064.6.peg.5954"/>
<proteinExistence type="predicted"/>